<reference evidence="2 3" key="1">
    <citation type="journal article" date="2021" name="ISME Commun">
        <title>Automated analysis of genomic sequences facilitates high-throughput and comprehensive description of bacteria.</title>
        <authorList>
            <person name="Hitch T.C.A."/>
        </authorList>
    </citation>
    <scope>NUCLEOTIDE SEQUENCE [LARGE SCALE GENOMIC DNA]</scope>
    <source>
        <strain evidence="2 3">H4_15</strain>
    </source>
</reference>
<dbReference type="PANTHER" id="PTHR34819">
    <property type="entry name" value="LARGE CYSTEINE-RICH PERIPLASMIC PROTEIN OMCB"/>
    <property type="match status" value="1"/>
</dbReference>
<evidence type="ECO:0000313" key="3">
    <source>
        <dbReference type="Proteomes" id="UP001208364"/>
    </source>
</evidence>
<dbReference type="Proteomes" id="UP001208364">
    <property type="component" value="Unassembled WGS sequence"/>
</dbReference>
<name>A0ABT2SYW1_9FIRM</name>
<gene>
    <name evidence="2" type="ORF">OCV55_13730</name>
</gene>
<proteinExistence type="predicted"/>
<dbReference type="EMBL" id="JAOQJR010000026">
    <property type="protein sequence ID" value="MCU6739700.1"/>
    <property type="molecule type" value="Genomic_DNA"/>
</dbReference>
<dbReference type="InterPro" id="IPR051172">
    <property type="entry name" value="Chlamydia_OmcB"/>
</dbReference>
<dbReference type="Pfam" id="PF01345">
    <property type="entry name" value="DUF11"/>
    <property type="match status" value="1"/>
</dbReference>
<evidence type="ECO:0000259" key="1">
    <source>
        <dbReference type="Pfam" id="PF01345"/>
    </source>
</evidence>
<dbReference type="InterPro" id="IPR047589">
    <property type="entry name" value="DUF11_rpt"/>
</dbReference>
<dbReference type="InterPro" id="IPR001434">
    <property type="entry name" value="OmcB-like_DUF11"/>
</dbReference>
<dbReference type="RefSeq" id="WP_147580904.1">
    <property type="nucleotide sequence ID" value="NZ_JAOQJR010000026.1"/>
</dbReference>
<comment type="caution">
    <text evidence="2">The sequence shown here is derived from an EMBL/GenBank/DDBJ whole genome shotgun (WGS) entry which is preliminary data.</text>
</comment>
<evidence type="ECO:0000313" key="2">
    <source>
        <dbReference type="EMBL" id="MCU6739700.1"/>
    </source>
</evidence>
<accession>A0ABT2SYW1</accession>
<dbReference type="NCBIfam" id="TIGR01451">
    <property type="entry name" value="B_ant_repeat"/>
    <property type="match status" value="2"/>
</dbReference>
<protein>
    <submittedName>
        <fullName evidence="2">DUF11 domain-containing protein</fullName>
    </submittedName>
</protein>
<sequence length="267" mass="28817">MDPVTIANEATLIYDNITKNSNAVVTRILSLYDLTATKEALLDSYTPGQTITYITRVENTGSASLYNLTIVDDLANGTLQYIDTSIEGYLNGSPIEADVQKTANTVTFKIDNVLNPNDNVLIIFETTTPTTNPEQITNTQTITANGGSTTGPIVTAKPNPSATVTLANYVSLDITKAVDKTSIYSGESLVYTFKIVNRGNETATNVTFNDIFPTGYKINSIILKTPDSPDPIIYDPGTYVQFTTLRIDNLVIPVGTSTLTVTGIYTS</sequence>
<organism evidence="2 3">
    <name type="scientific">[Clostridium] ammoniilyticum</name>
    <dbReference type="NCBI Taxonomy" id="2981784"/>
    <lineage>
        <taxon>Bacteria</taxon>
        <taxon>Bacillati</taxon>
        <taxon>Bacillota</taxon>
        <taxon>Erysipelotrichia</taxon>
        <taxon>Erysipelotrichales</taxon>
        <taxon>Coprobacillaceae</taxon>
        <taxon>Faecalibacillus</taxon>
    </lineage>
</organism>
<feature type="domain" description="DUF11" evidence="1">
    <location>
        <begin position="172"/>
        <end position="221"/>
    </location>
</feature>
<keyword evidence="3" id="KW-1185">Reference proteome</keyword>